<dbReference type="RefSeq" id="WP_161351741.1">
    <property type="nucleotide sequence ID" value="NZ_WTUX01000012.1"/>
</dbReference>
<protein>
    <recommendedName>
        <fullName evidence="2">Glycine zipper domain-containing protein</fullName>
    </recommendedName>
</protein>
<accession>A0A845M3Q0</accession>
<evidence type="ECO:0000313" key="3">
    <source>
        <dbReference type="EMBL" id="MZR13619.1"/>
    </source>
</evidence>
<dbReference type="Pfam" id="PF13488">
    <property type="entry name" value="Gly-zipper_Omp"/>
    <property type="match status" value="1"/>
</dbReference>
<evidence type="ECO:0000313" key="4">
    <source>
        <dbReference type="Proteomes" id="UP000467322"/>
    </source>
</evidence>
<reference evidence="3 4" key="1">
    <citation type="submission" date="2019-12" db="EMBL/GenBank/DDBJ databases">
        <title>Maritimibacter sp. nov. sp. isolated from sea sand.</title>
        <authorList>
            <person name="Kim J."/>
            <person name="Jeong S.E."/>
            <person name="Jung H.S."/>
            <person name="Jeon C.O."/>
        </authorList>
    </citation>
    <scope>NUCLEOTIDE SEQUENCE [LARGE SCALE GENOMIC DNA]</scope>
    <source>
        <strain evidence="3 4">DP07</strain>
    </source>
</reference>
<dbReference type="EMBL" id="WTUX01000012">
    <property type="protein sequence ID" value="MZR13619.1"/>
    <property type="molecule type" value="Genomic_DNA"/>
</dbReference>
<feature type="chain" id="PRO_5032345944" description="Glycine zipper domain-containing protein" evidence="1">
    <location>
        <begin position="18"/>
        <end position="93"/>
    </location>
</feature>
<feature type="domain" description="Glycine zipper" evidence="2">
    <location>
        <begin position="28"/>
        <end position="70"/>
    </location>
</feature>
<proteinExistence type="predicted"/>
<comment type="caution">
    <text evidence="3">The sequence shown here is derived from an EMBL/GenBank/DDBJ whole genome shotgun (WGS) entry which is preliminary data.</text>
</comment>
<feature type="signal peptide" evidence="1">
    <location>
        <begin position="1"/>
        <end position="17"/>
    </location>
</feature>
<evidence type="ECO:0000256" key="1">
    <source>
        <dbReference type="SAM" id="SignalP"/>
    </source>
</evidence>
<dbReference type="AlphaFoldDB" id="A0A845M3Q0"/>
<dbReference type="Proteomes" id="UP000467322">
    <property type="component" value="Unassembled WGS sequence"/>
</dbReference>
<dbReference type="PROSITE" id="PS51257">
    <property type="entry name" value="PROKAR_LIPOPROTEIN"/>
    <property type="match status" value="1"/>
</dbReference>
<organism evidence="3 4">
    <name type="scientific">Maritimibacter harenae</name>
    <dbReference type="NCBI Taxonomy" id="2606218"/>
    <lineage>
        <taxon>Bacteria</taxon>
        <taxon>Pseudomonadati</taxon>
        <taxon>Pseudomonadota</taxon>
        <taxon>Alphaproteobacteria</taxon>
        <taxon>Rhodobacterales</taxon>
        <taxon>Roseobacteraceae</taxon>
        <taxon>Maritimibacter</taxon>
    </lineage>
</organism>
<name>A0A845M3Q0_9RHOB</name>
<sequence>MKAAFLAVAAAVTLLLAGCETQNQTQATAVGAATGAAIGGLTSGSVAGAVVGGATGAVAGNLIGRAADSQTQCRYRNSAGETYIARCPESMMP</sequence>
<evidence type="ECO:0000259" key="2">
    <source>
        <dbReference type="Pfam" id="PF13488"/>
    </source>
</evidence>
<gene>
    <name evidence="3" type="ORF">GQE99_11385</name>
</gene>
<keyword evidence="4" id="KW-1185">Reference proteome</keyword>
<dbReference type="InterPro" id="IPR039567">
    <property type="entry name" value="Gly-zipper"/>
</dbReference>
<keyword evidence="1" id="KW-0732">Signal</keyword>